<comment type="caution">
    <text evidence="16">The sequence shown here is derived from an EMBL/GenBank/DDBJ whole genome shotgun (WGS) entry which is preliminary data.</text>
</comment>
<dbReference type="InterPro" id="IPR003439">
    <property type="entry name" value="ABC_transporter-like_ATP-bd"/>
</dbReference>
<dbReference type="GO" id="GO:0005737">
    <property type="term" value="C:cytoplasm"/>
    <property type="evidence" value="ECO:0007669"/>
    <property type="project" value="UniProtKB-SubCell"/>
</dbReference>
<dbReference type="GO" id="GO:0004518">
    <property type="term" value="F:nuclease activity"/>
    <property type="evidence" value="ECO:0007669"/>
    <property type="project" value="UniProtKB-KW"/>
</dbReference>
<evidence type="ECO:0000313" key="16">
    <source>
        <dbReference type="EMBL" id="KIR64782.1"/>
    </source>
</evidence>
<evidence type="ECO:0000256" key="7">
    <source>
        <dbReference type="ARBA" id="ARBA00022840"/>
    </source>
</evidence>
<evidence type="ECO:0000256" key="6">
    <source>
        <dbReference type="ARBA" id="ARBA00022769"/>
    </source>
</evidence>
<protein>
    <recommendedName>
        <fullName evidence="12">UvrABC system protein A</fullName>
    </recommendedName>
    <alternativeName>
        <fullName evidence="13">Excinuclease ABC subunit A</fullName>
    </alternativeName>
</protein>
<dbReference type="GO" id="GO:0016887">
    <property type="term" value="F:ATP hydrolysis activity"/>
    <property type="evidence" value="ECO:0007669"/>
    <property type="project" value="InterPro"/>
</dbReference>
<keyword evidence="4" id="KW-0547">Nucleotide-binding</keyword>
<proteinExistence type="inferred from homology"/>
<sequence length="796" mass="83982">MSMAAETGSESTARRGAGGHDVIRVRGARENNLKDVSVDLPKRQLTVFTGVSGSGKSSLVFGTVAAESQRLINETYSAFVQGFLPTLARPEVDVLDGLTTAIVVDQQRLGGDVRSTVGTVTDANAMLRILFSRLGQPHVGPPAAFSFNVPSVRASGAITVERGGGRTVRQTFTRTGGMCPRCEGRGTVSDLDLTQLFDDSKSIAQGAITIPGWKADSFWTVRVYAESGFLDPHKPIREFTAQERHDFLHREPTRVKVEGVNLTYEGLIPKVQKSFLAKDREAMQPHVRAFVDRAVTFTACPECGGTRLGEAARSARIGGVNIADACAMQISDLAEWVRGLDEPSVAPLLDKLHQTLASFVEIGLGYLSLDRPSGTLSGGEAQRVKMLRHLGSPLTDVTYVFDEPTTGLHPHDVRRMNDLLLRLRDKGNTVLVVEHKPDTIAIADHVVDLGPGAGAAGGAVCFEGTVEGLRASGTVTGRHLADRVALKETVRTPTGRLPIRGASTHNLRDVDVDIPLGVLVVVTGVAGSGKSSLVHGSIPAGAGVVSVDQGPIRGSRRSNPATYTGLLDPVRKAFAKANGVKPALFSANSEGACPGCNGAGVVYVDLAMMAGVATVCEECEGRRFEASVLEYRLGGRDIAEVLAMPVTEAREFFGDGEARTPAARAILDRLADVGLGYLTLGQPLSTLSGGERQRLRLATHLGTEGGVYVLDEPTAGLHLADVGQLLGLLDRLVDAGKSVLVVEHHLAVVAHADWVVDLGPGAGHDGGRIVFEGTPAALAAARSTRTGEHLAAYIGG</sequence>
<dbReference type="OrthoDB" id="9809851at2"/>
<evidence type="ECO:0000256" key="13">
    <source>
        <dbReference type="ARBA" id="ARBA00042156"/>
    </source>
</evidence>
<evidence type="ECO:0000256" key="3">
    <source>
        <dbReference type="ARBA" id="ARBA00022737"/>
    </source>
</evidence>
<evidence type="ECO:0000256" key="8">
    <source>
        <dbReference type="ARBA" id="ARBA00022881"/>
    </source>
</evidence>
<accession>A0A0D0V186</accession>
<dbReference type="PANTHER" id="PTHR43152">
    <property type="entry name" value="UVRABC SYSTEM PROTEIN A"/>
    <property type="match status" value="1"/>
</dbReference>
<dbReference type="InterPro" id="IPR027417">
    <property type="entry name" value="P-loop_NTPase"/>
</dbReference>
<keyword evidence="2" id="KW-0963">Cytoplasm</keyword>
<evidence type="ECO:0000256" key="5">
    <source>
        <dbReference type="ARBA" id="ARBA00022763"/>
    </source>
</evidence>
<comment type="similarity">
    <text evidence="11">Belongs to the ABC transporter superfamily. UvrA family.</text>
</comment>
<dbReference type="Gene3D" id="1.10.8.280">
    <property type="entry name" value="ABC transporter ATPase domain-like"/>
    <property type="match status" value="1"/>
</dbReference>
<dbReference type="GO" id="GO:0006281">
    <property type="term" value="P:DNA repair"/>
    <property type="evidence" value="ECO:0007669"/>
    <property type="project" value="UniProtKB-KW"/>
</dbReference>
<evidence type="ECO:0000256" key="12">
    <source>
        <dbReference type="ARBA" id="ARBA00039316"/>
    </source>
</evidence>
<keyword evidence="8" id="KW-0267">Excision nuclease</keyword>
<evidence type="ECO:0000259" key="15">
    <source>
        <dbReference type="PROSITE" id="PS50893"/>
    </source>
</evidence>
<keyword evidence="5" id="KW-0227">DNA damage</keyword>
<dbReference type="EMBL" id="JXSX01000001">
    <property type="protein sequence ID" value="KIR64782.1"/>
    <property type="molecule type" value="Genomic_DNA"/>
</dbReference>
<keyword evidence="17" id="KW-1185">Reference proteome</keyword>
<feature type="domain" description="ABC transporter" evidence="15">
    <location>
        <begin position="484"/>
        <end position="785"/>
    </location>
</feature>
<evidence type="ECO:0000256" key="10">
    <source>
        <dbReference type="ARBA" id="ARBA00023204"/>
    </source>
</evidence>
<evidence type="ECO:0000256" key="2">
    <source>
        <dbReference type="ARBA" id="ARBA00022490"/>
    </source>
</evidence>
<evidence type="ECO:0000256" key="11">
    <source>
        <dbReference type="ARBA" id="ARBA00038000"/>
    </source>
</evidence>
<dbReference type="PATRIC" id="fig|47853.6.peg.859"/>
<reference evidence="16 17" key="1">
    <citation type="submission" date="2015-01" db="EMBL/GenBank/DDBJ databases">
        <title>Sequencing and annotation of Micromonospora carbonacea strain JXNU-1 genome.</title>
        <authorList>
            <person name="Long Z."/>
            <person name="Huang Y."/>
            <person name="Jiang Y."/>
        </authorList>
    </citation>
    <scope>NUCLEOTIDE SEQUENCE [LARGE SCALE GENOMIC DNA]</scope>
    <source>
        <strain evidence="16 17">JXNU-1</strain>
    </source>
</reference>
<dbReference type="SUPFAM" id="SSF52540">
    <property type="entry name" value="P-loop containing nucleoside triphosphate hydrolases"/>
    <property type="match status" value="2"/>
</dbReference>
<keyword evidence="10" id="KW-0234">DNA repair</keyword>
<dbReference type="GO" id="GO:0003677">
    <property type="term" value="F:DNA binding"/>
    <property type="evidence" value="ECO:0007669"/>
    <property type="project" value="UniProtKB-KW"/>
</dbReference>
<comment type="subcellular location">
    <subcellularLocation>
        <location evidence="1">Cytoplasm</location>
    </subcellularLocation>
</comment>
<keyword evidence="6" id="KW-0228">DNA excision</keyword>
<gene>
    <name evidence="16" type="ORF">TK50_04025</name>
</gene>
<dbReference type="PROSITE" id="PS50893">
    <property type="entry name" value="ABC_TRANSPORTER_2"/>
    <property type="match status" value="1"/>
</dbReference>
<keyword evidence="3" id="KW-0677">Repeat</keyword>
<dbReference type="AlphaFoldDB" id="A0A0D0V186"/>
<keyword evidence="9" id="KW-0238">DNA-binding</keyword>
<dbReference type="Gene3D" id="3.40.50.300">
    <property type="entry name" value="P-loop containing nucleotide triphosphate hydrolases"/>
    <property type="match status" value="3"/>
</dbReference>
<dbReference type="GO" id="GO:0005524">
    <property type="term" value="F:ATP binding"/>
    <property type="evidence" value="ECO:0007669"/>
    <property type="project" value="UniProtKB-KW"/>
</dbReference>
<organism evidence="16 17">
    <name type="scientific">Micromonospora haikouensis</name>
    <dbReference type="NCBI Taxonomy" id="686309"/>
    <lineage>
        <taxon>Bacteria</taxon>
        <taxon>Bacillati</taxon>
        <taxon>Actinomycetota</taxon>
        <taxon>Actinomycetes</taxon>
        <taxon>Micromonosporales</taxon>
        <taxon>Micromonosporaceae</taxon>
        <taxon>Micromonospora</taxon>
    </lineage>
</organism>
<evidence type="ECO:0000256" key="14">
    <source>
        <dbReference type="SAM" id="MobiDB-lite"/>
    </source>
</evidence>
<dbReference type="PANTHER" id="PTHR43152:SF2">
    <property type="entry name" value="DRUG RESISTANCE ABC TRANSPORTER"/>
    <property type="match status" value="1"/>
</dbReference>
<keyword evidence="7" id="KW-0067">ATP-binding</keyword>
<dbReference type="Gene3D" id="1.20.1580.10">
    <property type="entry name" value="ABC transporter ATPase like domain"/>
    <property type="match status" value="2"/>
</dbReference>
<name>A0A0D0V186_9ACTN</name>
<evidence type="ECO:0000256" key="9">
    <source>
        <dbReference type="ARBA" id="ARBA00023125"/>
    </source>
</evidence>
<feature type="region of interest" description="Disordered" evidence="14">
    <location>
        <begin position="1"/>
        <end position="24"/>
    </location>
</feature>
<evidence type="ECO:0000256" key="1">
    <source>
        <dbReference type="ARBA" id="ARBA00004496"/>
    </source>
</evidence>
<dbReference type="Proteomes" id="UP000032254">
    <property type="component" value="Unassembled WGS sequence"/>
</dbReference>
<dbReference type="Pfam" id="PF00005">
    <property type="entry name" value="ABC_tran"/>
    <property type="match status" value="1"/>
</dbReference>
<evidence type="ECO:0000256" key="4">
    <source>
        <dbReference type="ARBA" id="ARBA00022741"/>
    </source>
</evidence>
<evidence type="ECO:0000313" key="17">
    <source>
        <dbReference type="Proteomes" id="UP000032254"/>
    </source>
</evidence>